<proteinExistence type="inferred from homology"/>
<keyword evidence="8" id="KW-0829">Tyrosine-protein kinase</keyword>
<evidence type="ECO:0000256" key="7">
    <source>
        <dbReference type="ARBA" id="ARBA00022840"/>
    </source>
</evidence>
<evidence type="ECO:0000256" key="8">
    <source>
        <dbReference type="ARBA" id="ARBA00023137"/>
    </source>
</evidence>
<dbReference type="GO" id="GO:0005524">
    <property type="term" value="F:ATP binding"/>
    <property type="evidence" value="ECO:0007669"/>
    <property type="project" value="UniProtKB-KW"/>
</dbReference>
<keyword evidence="10" id="KW-1133">Transmembrane helix</keyword>
<keyword evidence="10" id="KW-0812">Transmembrane</keyword>
<keyword evidence="4" id="KW-0808">Transferase</keyword>
<dbReference type="PANTHER" id="PTHR32309">
    <property type="entry name" value="TYROSINE-PROTEIN KINASE"/>
    <property type="match status" value="1"/>
</dbReference>
<feature type="transmembrane region" description="Helical" evidence="10">
    <location>
        <begin position="514"/>
        <end position="535"/>
    </location>
</feature>
<keyword evidence="10" id="KW-0472">Membrane</keyword>
<comment type="catalytic activity">
    <reaction evidence="9">
        <text>L-tyrosyl-[protein] + ATP = O-phospho-L-tyrosyl-[protein] + ADP + H(+)</text>
        <dbReference type="Rhea" id="RHEA:10596"/>
        <dbReference type="Rhea" id="RHEA-COMP:10136"/>
        <dbReference type="Rhea" id="RHEA-COMP:20101"/>
        <dbReference type="ChEBI" id="CHEBI:15378"/>
        <dbReference type="ChEBI" id="CHEBI:30616"/>
        <dbReference type="ChEBI" id="CHEBI:46858"/>
        <dbReference type="ChEBI" id="CHEBI:61978"/>
        <dbReference type="ChEBI" id="CHEBI:456216"/>
        <dbReference type="EC" id="2.7.10.2"/>
    </reaction>
</comment>
<dbReference type="FunFam" id="3.40.50.300:FF:000527">
    <property type="entry name" value="Tyrosine-protein kinase etk"/>
    <property type="match status" value="1"/>
</dbReference>
<dbReference type="InterPro" id="IPR050445">
    <property type="entry name" value="Bact_polysacc_biosynth/exp"/>
</dbReference>
<comment type="caution">
    <text evidence="12">The sequence shown here is derived from an EMBL/GenBank/DDBJ whole genome shotgun (WGS) entry which is preliminary data.</text>
</comment>
<dbReference type="RefSeq" id="WP_133967080.1">
    <property type="nucleotide sequence ID" value="NZ_SORL01000007.1"/>
</dbReference>
<evidence type="ECO:0000313" key="13">
    <source>
        <dbReference type="Proteomes" id="UP000294824"/>
    </source>
</evidence>
<dbReference type="GO" id="GO:0042802">
    <property type="term" value="F:identical protein binding"/>
    <property type="evidence" value="ECO:0007669"/>
    <property type="project" value="UniProtKB-ARBA"/>
</dbReference>
<evidence type="ECO:0000256" key="10">
    <source>
        <dbReference type="SAM" id="Phobius"/>
    </source>
</evidence>
<dbReference type="InterPro" id="IPR005702">
    <property type="entry name" value="Wzc-like_C"/>
</dbReference>
<dbReference type="Proteomes" id="UP000294824">
    <property type="component" value="Unassembled WGS sequence"/>
</dbReference>
<dbReference type="Pfam" id="PF13614">
    <property type="entry name" value="AAA_31"/>
    <property type="match status" value="1"/>
</dbReference>
<accession>A0A4R8MK57</accession>
<dbReference type="AlphaFoldDB" id="A0A4R8MK57"/>
<evidence type="ECO:0000256" key="4">
    <source>
        <dbReference type="ARBA" id="ARBA00022679"/>
    </source>
</evidence>
<evidence type="ECO:0000259" key="11">
    <source>
        <dbReference type="Pfam" id="PF13614"/>
    </source>
</evidence>
<dbReference type="PANTHER" id="PTHR32309:SF13">
    <property type="entry name" value="FERRIC ENTEROBACTIN TRANSPORT PROTEIN FEPE"/>
    <property type="match status" value="1"/>
</dbReference>
<reference evidence="12 13" key="1">
    <citation type="submission" date="2019-03" db="EMBL/GenBank/DDBJ databases">
        <title>Genomic Encyclopedia of Type Strains, Phase III (KMG-III): the genomes of soil and plant-associated and newly described type strains.</title>
        <authorList>
            <person name="Whitman W."/>
        </authorList>
    </citation>
    <scope>NUCLEOTIDE SEQUENCE [LARGE SCALE GENOMIC DNA]</scope>
    <source>
        <strain evidence="12 13">CECT 8301</strain>
    </source>
</reference>
<dbReference type="NCBIfam" id="TIGR01007">
    <property type="entry name" value="eps_fam"/>
    <property type="match status" value="1"/>
</dbReference>
<dbReference type="GO" id="GO:0004715">
    <property type="term" value="F:non-membrane spanning protein tyrosine kinase activity"/>
    <property type="evidence" value="ECO:0007669"/>
    <property type="project" value="UniProtKB-EC"/>
</dbReference>
<comment type="similarity">
    <text evidence="2">Belongs to the etk/wzc family.</text>
</comment>
<keyword evidence="6" id="KW-0418">Kinase</keyword>
<evidence type="ECO:0000256" key="1">
    <source>
        <dbReference type="ARBA" id="ARBA00007316"/>
    </source>
</evidence>
<protein>
    <recommendedName>
        <fullName evidence="3">non-specific protein-tyrosine kinase</fullName>
        <ecNumber evidence="3">2.7.10.2</ecNumber>
    </recommendedName>
</protein>
<evidence type="ECO:0000256" key="6">
    <source>
        <dbReference type="ARBA" id="ARBA00022777"/>
    </source>
</evidence>
<dbReference type="InterPro" id="IPR025669">
    <property type="entry name" value="AAA_dom"/>
</dbReference>
<keyword evidence="7" id="KW-0067">ATP-binding</keyword>
<keyword evidence="5" id="KW-0547">Nucleotide-binding</keyword>
<dbReference type="Gene3D" id="3.40.50.300">
    <property type="entry name" value="P-loop containing nucleotide triphosphate hydrolases"/>
    <property type="match status" value="1"/>
</dbReference>
<dbReference type="GO" id="GO:0005886">
    <property type="term" value="C:plasma membrane"/>
    <property type="evidence" value="ECO:0007669"/>
    <property type="project" value="UniProtKB-ARBA"/>
</dbReference>
<dbReference type="EC" id="2.7.10.2" evidence="3"/>
<dbReference type="EMBL" id="SORL01000007">
    <property type="protein sequence ID" value="TDY64772.1"/>
    <property type="molecule type" value="Genomic_DNA"/>
</dbReference>
<feature type="domain" description="AAA" evidence="11">
    <location>
        <begin position="600"/>
        <end position="720"/>
    </location>
</feature>
<gene>
    <name evidence="12" type="ORF">DFQ06_1694</name>
</gene>
<evidence type="ECO:0000256" key="5">
    <source>
        <dbReference type="ARBA" id="ARBA00022741"/>
    </source>
</evidence>
<comment type="similarity">
    <text evidence="1">Belongs to the CpsD/CapB family.</text>
</comment>
<evidence type="ECO:0000256" key="9">
    <source>
        <dbReference type="ARBA" id="ARBA00051245"/>
    </source>
</evidence>
<sequence>MDDGFDFQNGQNFNFKEFVFRAISYWKWLLLGLCIAFYVVYHQNIRREFPYTLGASVTVQDDKNPLFTANTSLVFNYGGISGKVQEVLLNLTSRKHHEKVVDSLKLYLTYLQQGRFYKTDIYKETPFMFEGKGDSYQIIGHPLKITLLSENRFQVSYDFGELNVVAAQNYRNKKVQYINLKESVFSEEYNFGDYIDLPFLKGRLLKRNEMALVPQSEYFIQFNNFDSTVSSFIQSYAVRNEMNSPLLTIRLTNKNKSKIVDYINTSVFILDRDQLQRKNQYAINTIEFIDKQLSRVKGELTKKADSLNDFMRVNKIFDIESESALLTSKIEEYKSQKDVLTEQLLALDLLKNYLVTNNDYSALQVPSTTGVSEANIGANVSKIILLSAEKSKLAYSVRDNVSVFDDLNRQIGALKQVVLENIASEKFNIQSQLKSVNSKIYNSENEFSTIPESQQRLRAIEREYLLSQSTYDLYLAKRGEADLIKASNVSDIVLIEPAKDTGQGRNAVNLNIRYVFAFFGVLIPLFLVAFVVTFFDNKLHAPGDLEDLSSIPLLGVIGQNDTANNLAVFNKSQSAMAEAFRAIRSSLQFMYKKHDLEGSKTVLITSSISGEGKTFTAINIASVFALSGKRTVLVGLDLRKPRIFGDFELKNDIGVVNYLIGQNSLEDIVQQTKVENLDIITSGPIPPNPSELLISEIMDALIAELKEKYDYIILDTPPVGLVADALELLEYADASLYVVRQDYTQKEMLTLINEKYKNGVVKNISFIYNFYNLKGKYGYGYGYGYGDYANGYHDVAEKKSFFNKLLSVIKK</sequence>
<dbReference type="InterPro" id="IPR027417">
    <property type="entry name" value="P-loop_NTPase"/>
</dbReference>
<feature type="transmembrane region" description="Helical" evidence="10">
    <location>
        <begin position="23"/>
        <end position="41"/>
    </location>
</feature>
<name>A0A4R8MK57_9FLAO</name>
<organism evidence="12 13">
    <name type="scientific">Algibacter lectus</name>
    <dbReference type="NCBI Taxonomy" id="221126"/>
    <lineage>
        <taxon>Bacteria</taxon>
        <taxon>Pseudomonadati</taxon>
        <taxon>Bacteroidota</taxon>
        <taxon>Flavobacteriia</taxon>
        <taxon>Flavobacteriales</taxon>
        <taxon>Flavobacteriaceae</taxon>
        <taxon>Algibacter</taxon>
    </lineage>
</organism>
<evidence type="ECO:0000313" key="12">
    <source>
        <dbReference type="EMBL" id="TDY64772.1"/>
    </source>
</evidence>
<keyword evidence="13" id="KW-1185">Reference proteome</keyword>
<dbReference type="CDD" id="cd05387">
    <property type="entry name" value="BY-kinase"/>
    <property type="match status" value="1"/>
</dbReference>
<evidence type="ECO:0000256" key="3">
    <source>
        <dbReference type="ARBA" id="ARBA00011903"/>
    </source>
</evidence>
<dbReference type="SUPFAM" id="SSF52540">
    <property type="entry name" value="P-loop containing nucleoside triphosphate hydrolases"/>
    <property type="match status" value="1"/>
</dbReference>
<evidence type="ECO:0000256" key="2">
    <source>
        <dbReference type="ARBA" id="ARBA00008883"/>
    </source>
</evidence>